<feature type="domain" description="BHLH" evidence="6">
    <location>
        <begin position="219"/>
        <end position="268"/>
    </location>
</feature>
<evidence type="ECO:0000256" key="3">
    <source>
        <dbReference type="ARBA" id="ARBA00023125"/>
    </source>
</evidence>
<dbReference type="STRING" id="4533.J3NEQ5"/>
<evidence type="ECO:0000256" key="4">
    <source>
        <dbReference type="ARBA" id="ARBA00023163"/>
    </source>
</evidence>
<keyword evidence="4" id="KW-0804">Transcription</keyword>
<dbReference type="EnsemblPlants" id="OB12G24630.1">
    <property type="protein sequence ID" value="OB12G24630.1"/>
    <property type="gene ID" value="OB12G24630"/>
</dbReference>
<dbReference type="PROSITE" id="PS50888">
    <property type="entry name" value="BHLH"/>
    <property type="match status" value="2"/>
</dbReference>
<accession>J3NEQ5</accession>
<dbReference type="SUPFAM" id="SSF47459">
    <property type="entry name" value="HLH, helix-loop-helix DNA-binding domain"/>
    <property type="match status" value="2"/>
</dbReference>
<protein>
    <recommendedName>
        <fullName evidence="6">BHLH domain-containing protein</fullName>
    </recommendedName>
</protein>
<dbReference type="InterPro" id="IPR045239">
    <property type="entry name" value="bHLH95_bHLH"/>
</dbReference>
<dbReference type="Gramene" id="OB12G24630.1">
    <property type="protein sequence ID" value="OB12G24630.1"/>
    <property type="gene ID" value="OB12G24630"/>
</dbReference>
<feature type="region of interest" description="Disordered" evidence="5">
    <location>
        <begin position="298"/>
        <end position="348"/>
    </location>
</feature>
<feature type="region of interest" description="Disordered" evidence="5">
    <location>
        <begin position="199"/>
        <end position="229"/>
    </location>
</feature>
<proteinExistence type="inferred from homology"/>
<comment type="similarity">
    <text evidence="1">Belongs to the bHLH protein family.</text>
</comment>
<feature type="region of interest" description="Disordered" evidence="5">
    <location>
        <begin position="1"/>
        <end position="33"/>
    </location>
</feature>
<feature type="region of interest" description="Disordered" evidence="5">
    <location>
        <begin position="373"/>
        <end position="436"/>
    </location>
</feature>
<dbReference type="eggNOG" id="ENOG502S96C">
    <property type="taxonomic scope" value="Eukaryota"/>
</dbReference>
<feature type="domain" description="BHLH" evidence="6">
    <location>
        <begin position="423"/>
        <end position="472"/>
    </location>
</feature>
<dbReference type="Pfam" id="PF00010">
    <property type="entry name" value="HLH"/>
    <property type="match status" value="2"/>
</dbReference>
<keyword evidence="8" id="KW-1185">Reference proteome</keyword>
<organism evidence="7">
    <name type="scientific">Oryza brachyantha</name>
    <name type="common">malo sina</name>
    <dbReference type="NCBI Taxonomy" id="4533"/>
    <lineage>
        <taxon>Eukaryota</taxon>
        <taxon>Viridiplantae</taxon>
        <taxon>Streptophyta</taxon>
        <taxon>Embryophyta</taxon>
        <taxon>Tracheophyta</taxon>
        <taxon>Spermatophyta</taxon>
        <taxon>Magnoliopsida</taxon>
        <taxon>Liliopsida</taxon>
        <taxon>Poales</taxon>
        <taxon>Poaceae</taxon>
        <taxon>BOP clade</taxon>
        <taxon>Oryzoideae</taxon>
        <taxon>Oryzeae</taxon>
        <taxon>Oryzinae</taxon>
        <taxon>Oryza</taxon>
    </lineage>
</organism>
<dbReference type="CDD" id="cd11393">
    <property type="entry name" value="bHLH_AtbHLH_like"/>
    <property type="match status" value="1"/>
</dbReference>
<sequence>MNFQDPAPAGGFIVTDDDDNGETAAGGGGGAENHYLSNMLRDFDYFTEDDLLELTWQGGGGGGGGSSFGRPALSPVSYRRLSPEPAPPEIVPGRMLLPEQPTLDDDHPAAPSEEEMAAWLYPIVSGEVAGRRTEADDDVGRRAALPEMEDTSGALTTTKMWGAVAHEKDKKRPVDFIFLRKIIIIVSVRTLCTSLEQPYSDSLTMSPTQDAASDDSKKHRSPAHNLTEKKRRFKITEKLRTLQRLVPGCDKCNQVSTLEQTIQYMRSLQHQLKLTSVVAPPAALSPPHQDVDLFEFMGHQGGGGGGGGTSFEQPAAASSPEPAAPPEIVPAEPGMLLPEQPPCDHPAAPSEEEMAAWLYPIVCGGEAAGQLAATDGGGRRGALPEMEGRPGTTTKDAASDVSGERKKHTSSAKAGARARSSRNAAGAHNLSEKRRRVKISEKLKTLQRLVPGCDKSNQASTLEQTIQYMRSLQHQLKLIMSVVAPPPALYPPQYLMPPAVTSSLTTVPMPAGMVLAAAPGPGAPPPPVMVPCMLPYPAVLLPPPPPMYRPAEAAPGVPPASRRHGYRSKNSSSSLRQKH</sequence>
<dbReference type="InterPro" id="IPR031066">
    <property type="entry name" value="bHLH_ALC-like_plant"/>
</dbReference>
<dbReference type="SMART" id="SM00353">
    <property type="entry name" value="HLH"/>
    <property type="match status" value="2"/>
</dbReference>
<dbReference type="HOGENOM" id="CLU_471246_0_0_1"/>
<evidence type="ECO:0000259" key="6">
    <source>
        <dbReference type="PROSITE" id="PS50888"/>
    </source>
</evidence>
<keyword evidence="2" id="KW-0805">Transcription regulation</keyword>
<feature type="region of interest" description="Disordered" evidence="5">
    <location>
        <begin position="545"/>
        <end position="579"/>
    </location>
</feature>
<dbReference type="InterPro" id="IPR011598">
    <property type="entry name" value="bHLH_dom"/>
</dbReference>
<dbReference type="PANTHER" id="PTHR45855:SF24">
    <property type="entry name" value="HELIX-LOOP-HELIX DNA-BINDING DOMAIN CONTAINING PROTEIN, EXPRESSED"/>
    <property type="match status" value="1"/>
</dbReference>
<feature type="compositionally biased region" description="Polar residues" evidence="5">
    <location>
        <begin position="199"/>
        <end position="211"/>
    </location>
</feature>
<feature type="compositionally biased region" description="Polar residues" evidence="5">
    <location>
        <begin position="568"/>
        <end position="579"/>
    </location>
</feature>
<reference evidence="7" key="1">
    <citation type="journal article" date="2013" name="Nat. Commun.">
        <title>Whole-genome sequencing of Oryza brachyantha reveals mechanisms underlying Oryza genome evolution.</title>
        <authorList>
            <person name="Chen J."/>
            <person name="Huang Q."/>
            <person name="Gao D."/>
            <person name="Wang J."/>
            <person name="Lang Y."/>
            <person name="Liu T."/>
            <person name="Li B."/>
            <person name="Bai Z."/>
            <person name="Luis Goicoechea J."/>
            <person name="Liang C."/>
            <person name="Chen C."/>
            <person name="Zhang W."/>
            <person name="Sun S."/>
            <person name="Liao Y."/>
            <person name="Zhang X."/>
            <person name="Yang L."/>
            <person name="Song C."/>
            <person name="Wang M."/>
            <person name="Shi J."/>
            <person name="Liu G."/>
            <person name="Liu J."/>
            <person name="Zhou H."/>
            <person name="Zhou W."/>
            <person name="Yu Q."/>
            <person name="An N."/>
            <person name="Chen Y."/>
            <person name="Cai Q."/>
            <person name="Wang B."/>
            <person name="Liu B."/>
            <person name="Min J."/>
            <person name="Huang Y."/>
            <person name="Wu H."/>
            <person name="Li Z."/>
            <person name="Zhang Y."/>
            <person name="Yin Y."/>
            <person name="Song W."/>
            <person name="Jiang J."/>
            <person name="Jackson S.A."/>
            <person name="Wing R.A."/>
            <person name="Wang J."/>
            <person name="Chen M."/>
        </authorList>
    </citation>
    <scope>NUCLEOTIDE SEQUENCE [LARGE SCALE GENOMIC DNA]</scope>
    <source>
        <strain evidence="7">cv. IRGC 101232</strain>
    </source>
</reference>
<dbReference type="AlphaFoldDB" id="J3NEQ5"/>
<evidence type="ECO:0000313" key="7">
    <source>
        <dbReference type="EnsemblPlants" id="OB12G24630.1"/>
    </source>
</evidence>
<dbReference type="InterPro" id="IPR036638">
    <property type="entry name" value="HLH_DNA-bd_sf"/>
</dbReference>
<evidence type="ECO:0000256" key="5">
    <source>
        <dbReference type="SAM" id="MobiDB-lite"/>
    </source>
</evidence>
<dbReference type="GO" id="GO:0003677">
    <property type="term" value="F:DNA binding"/>
    <property type="evidence" value="ECO:0007669"/>
    <property type="project" value="UniProtKB-KW"/>
</dbReference>
<evidence type="ECO:0000313" key="8">
    <source>
        <dbReference type="Proteomes" id="UP000006038"/>
    </source>
</evidence>
<keyword evidence="3" id="KW-0238">DNA-binding</keyword>
<feature type="compositionally biased region" description="Low complexity" evidence="5">
    <location>
        <begin position="411"/>
        <end position="427"/>
    </location>
</feature>
<dbReference type="GO" id="GO:0005634">
    <property type="term" value="C:nucleus"/>
    <property type="evidence" value="ECO:0007669"/>
    <property type="project" value="TreeGrafter"/>
</dbReference>
<dbReference type="PANTHER" id="PTHR45855">
    <property type="entry name" value="TRANSCRIPTION FACTOR PIF1-RELATED"/>
    <property type="match status" value="1"/>
</dbReference>
<reference evidence="7" key="2">
    <citation type="submission" date="2013-04" db="UniProtKB">
        <authorList>
            <consortium name="EnsemblPlants"/>
        </authorList>
    </citation>
    <scope>IDENTIFICATION</scope>
</reference>
<dbReference type="GO" id="GO:0046983">
    <property type="term" value="F:protein dimerization activity"/>
    <property type="evidence" value="ECO:0007669"/>
    <property type="project" value="InterPro"/>
</dbReference>
<feature type="compositionally biased region" description="Gly residues" evidence="5">
    <location>
        <begin position="299"/>
        <end position="309"/>
    </location>
</feature>
<evidence type="ECO:0000256" key="2">
    <source>
        <dbReference type="ARBA" id="ARBA00023015"/>
    </source>
</evidence>
<dbReference type="Gene3D" id="4.10.280.10">
    <property type="entry name" value="Helix-loop-helix DNA-binding domain"/>
    <property type="match status" value="2"/>
</dbReference>
<name>J3NEQ5_ORYBR</name>
<dbReference type="Proteomes" id="UP000006038">
    <property type="component" value="Chromosome 12"/>
</dbReference>
<evidence type="ECO:0000256" key="1">
    <source>
        <dbReference type="ARBA" id="ARBA00005510"/>
    </source>
</evidence>